<dbReference type="FunFam" id="3.40.50.1100:FF:000001">
    <property type="entry name" value="Tryptophan synthase beta chain"/>
    <property type="match status" value="1"/>
</dbReference>
<dbReference type="SUPFAM" id="SSF53686">
    <property type="entry name" value="Tryptophan synthase beta subunit-like PLP-dependent enzymes"/>
    <property type="match status" value="1"/>
</dbReference>
<accession>A0A654M298</accession>
<evidence type="ECO:0000256" key="3">
    <source>
        <dbReference type="ARBA" id="ARBA00004733"/>
    </source>
</evidence>
<comment type="catalytic activity">
    <reaction evidence="11 12">
        <text>(1S,2R)-1-C-(indol-3-yl)glycerol 3-phosphate + L-serine = D-glyceraldehyde 3-phosphate + L-tryptophan + H2O</text>
        <dbReference type="Rhea" id="RHEA:10532"/>
        <dbReference type="ChEBI" id="CHEBI:15377"/>
        <dbReference type="ChEBI" id="CHEBI:33384"/>
        <dbReference type="ChEBI" id="CHEBI:57912"/>
        <dbReference type="ChEBI" id="CHEBI:58866"/>
        <dbReference type="ChEBI" id="CHEBI:59776"/>
        <dbReference type="EC" id="4.2.1.20"/>
    </reaction>
</comment>
<keyword evidence="7 12" id="KW-0822">Tryptophan biosynthesis</keyword>
<dbReference type="CDD" id="cd06446">
    <property type="entry name" value="Trp-synth_B"/>
    <property type="match status" value="1"/>
</dbReference>
<dbReference type="PROSITE" id="PS00168">
    <property type="entry name" value="TRP_SYNTHASE_BETA"/>
    <property type="match status" value="1"/>
</dbReference>
<evidence type="ECO:0000256" key="11">
    <source>
        <dbReference type="ARBA" id="ARBA00049047"/>
    </source>
</evidence>
<dbReference type="RefSeq" id="WP_196815885.1">
    <property type="nucleotide sequence ID" value="NZ_CP012850.1"/>
</dbReference>
<keyword evidence="9 12" id="KW-0057">Aromatic amino acid biosynthesis</keyword>
<keyword evidence="10 12" id="KW-0456">Lyase</keyword>
<dbReference type="GO" id="GO:0005737">
    <property type="term" value="C:cytoplasm"/>
    <property type="evidence" value="ECO:0007669"/>
    <property type="project" value="TreeGrafter"/>
</dbReference>
<protein>
    <recommendedName>
        <fullName evidence="12">Tryptophan synthase beta chain</fullName>
        <ecNumber evidence="12">4.2.1.20</ecNumber>
    </recommendedName>
</protein>
<reference evidence="15" key="1">
    <citation type="submission" date="2015-10" db="EMBL/GenBank/DDBJ databases">
        <title>Niche specialization of a soil ammonia-oxidizing archaeon, Candidatus Nitrosocosmicus oleophilus.</title>
        <authorList>
            <person name="Jung M.-Y."/>
            <person name="Rhee S.-K."/>
        </authorList>
    </citation>
    <scope>NUCLEOTIDE SEQUENCE [LARGE SCALE GENOMIC DNA]</scope>
    <source>
        <strain evidence="15">MY3</strain>
    </source>
</reference>
<dbReference type="InterPro" id="IPR036052">
    <property type="entry name" value="TrpB-like_PALP_sf"/>
</dbReference>
<evidence type="ECO:0000256" key="9">
    <source>
        <dbReference type="ARBA" id="ARBA00023141"/>
    </source>
</evidence>
<evidence type="ECO:0000256" key="4">
    <source>
        <dbReference type="ARBA" id="ARBA00009982"/>
    </source>
</evidence>
<dbReference type="InterPro" id="IPR006654">
    <property type="entry name" value="Trp_synth_beta"/>
</dbReference>
<dbReference type="EMBL" id="CP012850">
    <property type="protein sequence ID" value="ALI36661.1"/>
    <property type="molecule type" value="Genomic_DNA"/>
</dbReference>
<evidence type="ECO:0000256" key="10">
    <source>
        <dbReference type="ARBA" id="ARBA00023239"/>
    </source>
</evidence>
<sequence length="411" mass="44901">MKRNTDLGKFGTYGGRYVPETLIPALEDLDKWYQRLKVDKSFQRELGGLLTNFAGRSTPLYYANNLTKSLGGPRIYLKREDLLHSGAHKINNTLGQALIAKKMGKTRIIAETGAGQHGVATSIASAVFDLKSEIYMGAKDVERQQLNVFRMNLLNSKVHSVQSGSKTLKDAINEALRDWIANVQDTHYLIGSVMGPHPFPTMVRDFQSVIGKEIKEQIRKLTGKLPDAVIACVGGGSNAIGSFYPFINDKKVNLIGVEAGGEGIRTGFHAATLSKGRMGIFHGMKSYFLQDENGQISEAHSISAGLDYPGIGPEHANLMDTARATYPHVTDKEAVKAFMQLSKLEGIIPALESAHAVAYIIKNAKNFKKDETVVVTVSGRGDKDLQIVRDYLSGSDAGLQRNIQTKGVIHS</sequence>
<dbReference type="FunFam" id="3.40.50.1100:FF:000004">
    <property type="entry name" value="Tryptophan synthase beta chain"/>
    <property type="match status" value="1"/>
</dbReference>
<evidence type="ECO:0000256" key="6">
    <source>
        <dbReference type="ARBA" id="ARBA00022605"/>
    </source>
</evidence>
<comment type="function">
    <text evidence="2 12">The beta subunit is responsible for the synthesis of L-tryptophan from indole and L-serine.</text>
</comment>
<feature type="modified residue" description="N6-(pyridoxal phosphate)lysine" evidence="12">
    <location>
        <position position="89"/>
    </location>
</feature>
<dbReference type="Pfam" id="PF00291">
    <property type="entry name" value="PALP"/>
    <property type="match status" value="1"/>
</dbReference>
<dbReference type="UniPathway" id="UPA00035">
    <property type="reaction ID" value="UER00044"/>
</dbReference>
<keyword evidence="15" id="KW-1185">Reference proteome</keyword>
<dbReference type="GO" id="GO:0004834">
    <property type="term" value="F:tryptophan synthase activity"/>
    <property type="evidence" value="ECO:0007669"/>
    <property type="project" value="UniProtKB-UniRule"/>
</dbReference>
<evidence type="ECO:0000256" key="5">
    <source>
        <dbReference type="ARBA" id="ARBA00011270"/>
    </source>
</evidence>
<dbReference type="InterPro" id="IPR006653">
    <property type="entry name" value="Trp_synth_b_CS"/>
</dbReference>
<dbReference type="EC" id="4.2.1.20" evidence="12"/>
<keyword evidence="8 12" id="KW-0663">Pyridoxal phosphate</keyword>
<dbReference type="PANTHER" id="PTHR48077:SF3">
    <property type="entry name" value="TRYPTOPHAN SYNTHASE"/>
    <property type="match status" value="1"/>
</dbReference>
<comment type="subunit">
    <text evidence="5 12">Tetramer of two alpha and two beta chains.</text>
</comment>
<evidence type="ECO:0000256" key="7">
    <source>
        <dbReference type="ARBA" id="ARBA00022822"/>
    </source>
</evidence>
<evidence type="ECO:0000256" key="1">
    <source>
        <dbReference type="ARBA" id="ARBA00001933"/>
    </source>
</evidence>
<evidence type="ECO:0000259" key="13">
    <source>
        <dbReference type="Pfam" id="PF00291"/>
    </source>
</evidence>
<evidence type="ECO:0000313" key="14">
    <source>
        <dbReference type="EMBL" id="ALI36661.1"/>
    </source>
</evidence>
<gene>
    <name evidence="12 14" type="primary">trpB</name>
    <name evidence="14" type="ORF">NMY3_02468</name>
</gene>
<evidence type="ECO:0000256" key="12">
    <source>
        <dbReference type="HAMAP-Rule" id="MF_00133"/>
    </source>
</evidence>
<dbReference type="KEGG" id="taa:NMY3_02468"/>
<keyword evidence="6 12" id="KW-0028">Amino-acid biosynthesis</keyword>
<dbReference type="InterPro" id="IPR023026">
    <property type="entry name" value="Trp_synth_beta/beta-like"/>
</dbReference>
<name>A0A654M298_9ARCH</name>
<evidence type="ECO:0000256" key="2">
    <source>
        <dbReference type="ARBA" id="ARBA00002786"/>
    </source>
</evidence>
<feature type="domain" description="Tryptophan synthase beta chain-like PALP" evidence="13">
    <location>
        <begin position="54"/>
        <end position="379"/>
    </location>
</feature>
<dbReference type="Gene3D" id="3.40.50.1100">
    <property type="match status" value="2"/>
</dbReference>
<dbReference type="OrthoDB" id="371827at2157"/>
<dbReference type="GeneID" id="60422409"/>
<evidence type="ECO:0000256" key="8">
    <source>
        <dbReference type="ARBA" id="ARBA00022898"/>
    </source>
</evidence>
<comment type="cofactor">
    <cofactor evidence="1 12">
        <name>pyridoxal 5'-phosphate</name>
        <dbReference type="ChEBI" id="CHEBI:597326"/>
    </cofactor>
</comment>
<dbReference type="Proteomes" id="UP000058925">
    <property type="component" value="Chromosome"/>
</dbReference>
<comment type="pathway">
    <text evidence="3 12">Amino-acid biosynthesis; L-tryptophan biosynthesis; L-tryptophan from chorismate: step 5/5.</text>
</comment>
<dbReference type="PIRSF" id="PIRSF001413">
    <property type="entry name" value="Trp_syn_beta"/>
    <property type="match status" value="1"/>
</dbReference>
<evidence type="ECO:0000313" key="15">
    <source>
        <dbReference type="Proteomes" id="UP000058925"/>
    </source>
</evidence>
<comment type="similarity">
    <text evidence="4 12">Belongs to the TrpB family.</text>
</comment>
<proteinExistence type="inferred from homology"/>
<dbReference type="AlphaFoldDB" id="A0A654M298"/>
<dbReference type="NCBIfam" id="TIGR00263">
    <property type="entry name" value="trpB"/>
    <property type="match status" value="1"/>
</dbReference>
<dbReference type="HAMAP" id="MF_00133">
    <property type="entry name" value="Trp_synth_beta"/>
    <property type="match status" value="1"/>
</dbReference>
<organism evidence="14 15">
    <name type="scientific">Candidatus Nitrosocosmicus oleophilus</name>
    <dbReference type="NCBI Taxonomy" id="1353260"/>
    <lineage>
        <taxon>Archaea</taxon>
        <taxon>Nitrososphaerota</taxon>
        <taxon>Nitrososphaeria</taxon>
        <taxon>Nitrososphaerales</taxon>
        <taxon>Nitrososphaeraceae</taxon>
        <taxon>Candidatus Nitrosocosmicus</taxon>
    </lineage>
</organism>
<dbReference type="PANTHER" id="PTHR48077">
    <property type="entry name" value="TRYPTOPHAN SYNTHASE-RELATED"/>
    <property type="match status" value="1"/>
</dbReference>
<dbReference type="InterPro" id="IPR001926">
    <property type="entry name" value="TrpB-like_PALP"/>
</dbReference>